<gene>
    <name evidence="6" type="ORF">H8B19_13120</name>
</gene>
<protein>
    <submittedName>
        <fullName evidence="6">OmpA family protein</fullName>
    </submittedName>
</protein>
<dbReference type="Pfam" id="PF00691">
    <property type="entry name" value="OmpA"/>
    <property type="match status" value="1"/>
</dbReference>
<dbReference type="GO" id="GO:0009279">
    <property type="term" value="C:cell outer membrane"/>
    <property type="evidence" value="ECO:0007669"/>
    <property type="project" value="UniProtKB-SubCell"/>
</dbReference>
<dbReference type="InterPro" id="IPR041544">
    <property type="entry name" value="MotY_N"/>
</dbReference>
<proteinExistence type="predicted"/>
<evidence type="ECO:0000256" key="3">
    <source>
        <dbReference type="ARBA" id="ARBA00023237"/>
    </source>
</evidence>
<comment type="subcellular location">
    <subcellularLocation>
        <location evidence="1">Cell outer membrane</location>
    </subcellularLocation>
</comment>
<comment type="caution">
    <text evidence="6">The sequence shown here is derived from an EMBL/GenBank/DDBJ whole genome shotgun (WGS) entry which is preliminary data.</text>
</comment>
<feature type="domain" description="OmpA-like" evidence="5">
    <location>
        <begin position="170"/>
        <end position="286"/>
    </location>
</feature>
<dbReference type="AlphaFoldDB" id="A0A8J6M5Y3"/>
<reference evidence="6" key="2">
    <citation type="submission" date="2020-08" db="EMBL/GenBank/DDBJ databases">
        <authorList>
            <person name="Lai Q."/>
        </authorList>
    </citation>
    <scope>NUCLEOTIDE SEQUENCE</scope>
    <source>
        <strain evidence="6">S27-2</strain>
    </source>
</reference>
<keyword evidence="3" id="KW-0998">Cell outer membrane</keyword>
<evidence type="ECO:0000259" key="5">
    <source>
        <dbReference type="PROSITE" id="PS51123"/>
    </source>
</evidence>
<evidence type="ECO:0000313" key="7">
    <source>
        <dbReference type="Proteomes" id="UP000601768"/>
    </source>
</evidence>
<dbReference type="PRINTS" id="PR01023">
    <property type="entry name" value="NAFLGMOTY"/>
</dbReference>
<dbReference type="PANTHER" id="PTHR30329">
    <property type="entry name" value="STATOR ELEMENT OF FLAGELLAR MOTOR COMPLEX"/>
    <property type="match status" value="1"/>
</dbReference>
<dbReference type="InterPro" id="IPR050330">
    <property type="entry name" value="Bact_OuterMem_StrucFunc"/>
</dbReference>
<dbReference type="Gene3D" id="3.30.1330.60">
    <property type="entry name" value="OmpA-like domain"/>
    <property type="match status" value="1"/>
</dbReference>
<dbReference type="CDD" id="cd07185">
    <property type="entry name" value="OmpA_C-like"/>
    <property type="match status" value="1"/>
</dbReference>
<sequence>MKKLLTILSLIPFVSYAGVRHYNASVEQSSWKLGEATRLQCSLTHPIDGYGNAVFSSRAGKQLNMEFELDMLSLPDTYSVANVYAVPPKWMPGAMQRPIAEMAIRKQYNGDVPKKMAWTMLSELEKGYWPTIYYQDWYNDNDQVAVGLNASNFEPAYREFVQCVSGLLHFSFDDIEYTVLNYKKNSSELTRQSQKKLGMISDYLAQDQDMELVLVDAYTDSYGSPDRNRQLSEQRANSIKDFFTEKGVDAARIEVTGHGERRHIADNRNELSRAKNRRVVIRMDKP</sequence>
<dbReference type="InterPro" id="IPR006664">
    <property type="entry name" value="OMP_bac"/>
</dbReference>
<dbReference type="InterPro" id="IPR006665">
    <property type="entry name" value="OmpA-like"/>
</dbReference>
<dbReference type="EMBL" id="JACNEP010000010">
    <property type="protein sequence ID" value="MBC3766821.1"/>
    <property type="molecule type" value="Genomic_DNA"/>
</dbReference>
<dbReference type="Gene3D" id="2.60.40.2540">
    <property type="match status" value="1"/>
</dbReference>
<evidence type="ECO:0000256" key="1">
    <source>
        <dbReference type="ARBA" id="ARBA00004442"/>
    </source>
</evidence>
<keyword evidence="2 4" id="KW-0472">Membrane</keyword>
<dbReference type="Pfam" id="PF18393">
    <property type="entry name" value="MotY_N"/>
    <property type="match status" value="1"/>
</dbReference>
<dbReference type="Proteomes" id="UP000601768">
    <property type="component" value="Unassembled WGS sequence"/>
</dbReference>
<accession>A0A8J6M5Y3</accession>
<dbReference type="PROSITE" id="PS51123">
    <property type="entry name" value="OMPA_2"/>
    <property type="match status" value="1"/>
</dbReference>
<name>A0A8J6M5Y3_9ALTE</name>
<evidence type="ECO:0000256" key="4">
    <source>
        <dbReference type="PROSITE-ProRule" id="PRU00473"/>
    </source>
</evidence>
<dbReference type="SUPFAM" id="SSF103088">
    <property type="entry name" value="OmpA-like"/>
    <property type="match status" value="1"/>
</dbReference>
<organism evidence="6 7">
    <name type="scientific">Neptunicella marina</name>
    <dbReference type="NCBI Taxonomy" id="2125989"/>
    <lineage>
        <taxon>Bacteria</taxon>
        <taxon>Pseudomonadati</taxon>
        <taxon>Pseudomonadota</taxon>
        <taxon>Gammaproteobacteria</taxon>
        <taxon>Alteromonadales</taxon>
        <taxon>Alteromonadaceae</taxon>
        <taxon>Neptunicella</taxon>
    </lineage>
</organism>
<evidence type="ECO:0000313" key="6">
    <source>
        <dbReference type="EMBL" id="MBC3766821.1"/>
    </source>
</evidence>
<reference evidence="6" key="1">
    <citation type="journal article" date="2018" name="Int. J. Syst. Evol. Microbiol.">
        <title>Neptunicella marina gen. nov., sp. nov., isolated from surface seawater.</title>
        <authorList>
            <person name="Liu X."/>
            <person name="Lai Q."/>
            <person name="Du Y."/>
            <person name="Zhang X."/>
            <person name="Liu Z."/>
            <person name="Sun F."/>
            <person name="Shao Z."/>
        </authorList>
    </citation>
    <scope>NUCLEOTIDE SEQUENCE</scope>
    <source>
        <strain evidence="6">S27-2</strain>
    </source>
</reference>
<dbReference type="PRINTS" id="PR01021">
    <property type="entry name" value="OMPADOMAIN"/>
</dbReference>
<dbReference type="InterPro" id="IPR036737">
    <property type="entry name" value="OmpA-like_sf"/>
</dbReference>
<dbReference type="PANTHER" id="PTHR30329:SF21">
    <property type="entry name" value="LIPOPROTEIN YIAD-RELATED"/>
    <property type="match status" value="1"/>
</dbReference>
<keyword evidence="7" id="KW-1185">Reference proteome</keyword>
<evidence type="ECO:0000256" key="2">
    <source>
        <dbReference type="ARBA" id="ARBA00023136"/>
    </source>
</evidence>
<dbReference type="RefSeq" id="WP_186507344.1">
    <property type="nucleotide sequence ID" value="NZ_JACNEP010000010.1"/>
</dbReference>